<proteinExistence type="predicted"/>
<organism evidence="1 2">
    <name type="scientific">Levilactobacillus lanxiensis</name>
    <dbReference type="NCBI Taxonomy" id="2799568"/>
    <lineage>
        <taxon>Bacteria</taxon>
        <taxon>Bacillati</taxon>
        <taxon>Bacillota</taxon>
        <taxon>Bacilli</taxon>
        <taxon>Lactobacillales</taxon>
        <taxon>Lactobacillaceae</taxon>
        <taxon>Levilactobacillus</taxon>
    </lineage>
</organism>
<evidence type="ECO:0000313" key="2">
    <source>
        <dbReference type="Proteomes" id="UP001597189"/>
    </source>
</evidence>
<accession>A0ABW4D493</accession>
<keyword evidence="2" id="KW-1185">Reference proteome</keyword>
<reference evidence="2" key="1">
    <citation type="journal article" date="2019" name="Int. J. Syst. Evol. Microbiol.">
        <title>The Global Catalogue of Microorganisms (GCM) 10K type strain sequencing project: providing services to taxonomists for standard genome sequencing and annotation.</title>
        <authorList>
            <consortium name="The Broad Institute Genomics Platform"/>
            <consortium name="The Broad Institute Genome Sequencing Center for Infectious Disease"/>
            <person name="Wu L."/>
            <person name="Ma J."/>
        </authorList>
    </citation>
    <scope>NUCLEOTIDE SEQUENCE [LARGE SCALE GENOMIC DNA]</scope>
    <source>
        <strain evidence="2">CCM 8979</strain>
    </source>
</reference>
<evidence type="ECO:0000313" key="1">
    <source>
        <dbReference type="EMBL" id="MFD1455435.1"/>
    </source>
</evidence>
<dbReference type="RefSeq" id="WP_203644955.1">
    <property type="nucleotide sequence ID" value="NZ_BOLN01000005.1"/>
</dbReference>
<dbReference type="EMBL" id="JBHTOD010000005">
    <property type="protein sequence ID" value="MFD1455435.1"/>
    <property type="molecule type" value="Genomic_DNA"/>
</dbReference>
<gene>
    <name evidence="1" type="ORF">ACFQ44_07010</name>
</gene>
<sequence>MTNANNKLGLLEQNLADAGFNQADSQKFLASFTRGDYTCSQQIIQCQRQQLLQTLRQTEFQIDCLDFLANKFH</sequence>
<name>A0ABW4D493_9LACO</name>
<comment type="caution">
    <text evidence="1">The sequence shown here is derived from an EMBL/GenBank/DDBJ whole genome shotgun (WGS) entry which is preliminary data.</text>
</comment>
<dbReference type="Proteomes" id="UP001597189">
    <property type="component" value="Unassembled WGS sequence"/>
</dbReference>
<protein>
    <submittedName>
        <fullName evidence="1">Uncharacterized protein</fullName>
    </submittedName>
</protein>